<dbReference type="SUPFAM" id="SSF48452">
    <property type="entry name" value="TPR-like"/>
    <property type="match status" value="1"/>
</dbReference>
<dbReference type="HOGENOM" id="CLU_024570_3_2_6"/>
<feature type="transmembrane region" description="Helical" evidence="5">
    <location>
        <begin position="64"/>
        <end position="83"/>
    </location>
</feature>
<feature type="compositionally biased region" description="Low complexity" evidence="4">
    <location>
        <begin position="480"/>
        <end position="500"/>
    </location>
</feature>
<evidence type="ECO:0000313" key="7">
    <source>
        <dbReference type="EMBL" id="ABY98946.1"/>
    </source>
</evidence>
<dbReference type="KEGG" id="ppg:PputGB1_3054"/>
<dbReference type="EMBL" id="CP000926">
    <property type="protein sequence ID" value="ABY98946.1"/>
    <property type="molecule type" value="Genomic_DNA"/>
</dbReference>
<dbReference type="PANTHER" id="PTHR22550">
    <property type="entry name" value="SPORE GERMINATION PROTEIN"/>
    <property type="match status" value="1"/>
</dbReference>
<reference evidence="7 8" key="1">
    <citation type="submission" date="2008-01" db="EMBL/GenBank/DDBJ databases">
        <title>Complete sequence of Pseudomonas putida GB-1.</title>
        <authorList>
            <consortium name="US DOE Joint Genome Institute"/>
            <person name="Copeland A."/>
            <person name="Lucas S."/>
            <person name="Lapidus A."/>
            <person name="Barry K."/>
            <person name="Glavina del Rio T."/>
            <person name="Dalin E."/>
            <person name="Tice H."/>
            <person name="Pitluck S."/>
            <person name="Bruce D."/>
            <person name="Goodwin L."/>
            <person name="Chertkov O."/>
            <person name="Brettin T."/>
            <person name="Detter J.C."/>
            <person name="Han C."/>
            <person name="Kuske C.R."/>
            <person name="Schmutz J."/>
            <person name="Larimer F."/>
            <person name="Land M."/>
            <person name="Hauser L."/>
            <person name="Kyrpides N."/>
            <person name="Kim E."/>
            <person name="McCarthy J.K."/>
            <person name="Richardson P."/>
        </authorList>
    </citation>
    <scope>NUCLEOTIDE SEQUENCE [LARGE SCALE GENOMIC DNA]</scope>
    <source>
        <strain evidence="7 8">GB-1</strain>
    </source>
</reference>
<feature type="region of interest" description="Disordered" evidence="4">
    <location>
        <begin position="462"/>
        <end position="501"/>
    </location>
</feature>
<dbReference type="PROSITE" id="PS50005">
    <property type="entry name" value="TPR"/>
    <property type="match status" value="1"/>
</dbReference>
<gene>
    <name evidence="7" type="ordered locus">PputGB1_3054</name>
</gene>
<evidence type="ECO:0000256" key="5">
    <source>
        <dbReference type="SAM" id="Phobius"/>
    </source>
</evidence>
<dbReference type="InterPro" id="IPR013105">
    <property type="entry name" value="TPR_2"/>
</dbReference>
<dbReference type="SMART" id="SM00028">
    <property type="entry name" value="TPR"/>
    <property type="match status" value="1"/>
</dbReference>
<evidence type="ECO:0000256" key="2">
    <source>
        <dbReference type="ARBA" id="ARBA00022803"/>
    </source>
</evidence>
<keyword evidence="1" id="KW-0677">Repeat</keyword>
<dbReference type="Gene3D" id="1.25.40.10">
    <property type="entry name" value="Tetratricopeptide repeat domain"/>
    <property type="match status" value="1"/>
</dbReference>
<feature type="compositionally biased region" description="Basic and acidic residues" evidence="4">
    <location>
        <begin position="469"/>
        <end position="478"/>
    </location>
</feature>
<dbReference type="PROSITE" id="PS50234">
    <property type="entry name" value="VWFA"/>
    <property type="match status" value="1"/>
</dbReference>
<dbReference type="SMART" id="SM00327">
    <property type="entry name" value="VWA"/>
    <property type="match status" value="1"/>
</dbReference>
<keyword evidence="5" id="KW-1133">Transmembrane helix</keyword>
<feature type="repeat" description="TPR" evidence="3">
    <location>
        <begin position="410"/>
        <end position="443"/>
    </location>
</feature>
<dbReference type="InterPro" id="IPR036465">
    <property type="entry name" value="vWFA_dom_sf"/>
</dbReference>
<dbReference type="Proteomes" id="UP000002157">
    <property type="component" value="Chromosome"/>
</dbReference>
<organism evidence="7 8">
    <name type="scientific">Pseudomonas putida (strain GB-1)</name>
    <dbReference type="NCBI Taxonomy" id="76869"/>
    <lineage>
        <taxon>Bacteria</taxon>
        <taxon>Pseudomonadati</taxon>
        <taxon>Pseudomonadota</taxon>
        <taxon>Gammaproteobacteria</taxon>
        <taxon>Pseudomonadales</taxon>
        <taxon>Pseudomonadaceae</taxon>
        <taxon>Pseudomonas</taxon>
    </lineage>
</organism>
<evidence type="ECO:0000313" key="8">
    <source>
        <dbReference type="Proteomes" id="UP000002157"/>
    </source>
</evidence>
<proteinExistence type="predicted"/>
<protein>
    <submittedName>
        <fullName evidence="7">TPR repeat-containing protein</fullName>
    </submittedName>
</protein>
<dbReference type="InterPro" id="IPR011990">
    <property type="entry name" value="TPR-like_helical_dom_sf"/>
</dbReference>
<dbReference type="eggNOG" id="COG2304">
    <property type="taxonomic scope" value="Bacteria"/>
</dbReference>
<evidence type="ECO:0000256" key="3">
    <source>
        <dbReference type="PROSITE-ProRule" id="PRU00339"/>
    </source>
</evidence>
<dbReference type="InterPro" id="IPR019734">
    <property type="entry name" value="TPR_rpt"/>
</dbReference>
<evidence type="ECO:0000256" key="4">
    <source>
        <dbReference type="SAM" id="MobiDB-lite"/>
    </source>
</evidence>
<dbReference type="SUPFAM" id="SSF53300">
    <property type="entry name" value="vWA-like"/>
    <property type="match status" value="1"/>
</dbReference>
<dbReference type="RefSeq" id="WP_012272676.1">
    <property type="nucleotide sequence ID" value="NC_010322.1"/>
</dbReference>
<dbReference type="PROSITE" id="PS50293">
    <property type="entry name" value="TPR_REGION"/>
    <property type="match status" value="1"/>
</dbReference>
<evidence type="ECO:0000259" key="6">
    <source>
        <dbReference type="PROSITE" id="PS50234"/>
    </source>
</evidence>
<keyword evidence="5" id="KW-0812">Transmembrane</keyword>
<dbReference type="eggNOG" id="COG1729">
    <property type="taxonomic scope" value="Bacteria"/>
</dbReference>
<sequence>MTIDLAAFHFLRPWWLLLIVPGVVLPLLWLRRHDLRHQLSGIIAPHLIKHLMITPAHARRLRPVHLLGAALVLSAIAAAGPTWQQDTPDFLDDRAPLIVAVDLSPSMDADDVPPSRLAAARHTLHDLVMRRGGARTGLIAYAGSAHLVLPCTEDPGLLDTFIQALSTDLMSAPGKNVLGVIDEALKLLGAEKSPGTLLLLTDGADASQFDAIAKRLAGTQLQVLVLAVGSQSTGPLRNAQGMPRLDTLGRPVLGGFDVQGLKGLAKAANAPLGSLSLNDDDLDWVELHAQRHFKAASAEADQVHWKDAGYWLCWPLLLVVLFSVRRGWRVNWLPGLLLAVLLGTGAEPVRAGGLADAFFTADQQGRWAFEHGRYPQAAAHFRDPYWKGVAAYEAADYPAALANLGKLDTAPAWFYQGNSYVRLFKFPQAIAAYRQALRLQPDFAEAKANLALAEALLKDYEGQQQAGTPDEKADKVVEDQTPAAGDQQQQQKTPQAASDQLWLNNLTTSPAQFLKRKFSIQDAAAQQAAKEAP</sequence>
<name>B0KGE5_PSEPG</name>
<keyword evidence="2 3" id="KW-0802">TPR repeat</keyword>
<dbReference type="Gene3D" id="3.40.50.410">
    <property type="entry name" value="von Willebrand factor, type A domain"/>
    <property type="match status" value="1"/>
</dbReference>
<evidence type="ECO:0000256" key="1">
    <source>
        <dbReference type="ARBA" id="ARBA00022737"/>
    </source>
</evidence>
<dbReference type="AlphaFoldDB" id="B0KGE5"/>
<dbReference type="Pfam" id="PF13519">
    <property type="entry name" value="VWA_2"/>
    <property type="match status" value="1"/>
</dbReference>
<keyword evidence="5" id="KW-0472">Membrane</keyword>
<dbReference type="PANTHER" id="PTHR22550:SF14">
    <property type="entry name" value="VWFA DOMAIN-CONTAINING PROTEIN"/>
    <property type="match status" value="1"/>
</dbReference>
<feature type="transmembrane region" description="Helical" evidence="5">
    <location>
        <begin position="12"/>
        <end position="30"/>
    </location>
</feature>
<dbReference type="InterPro" id="IPR050768">
    <property type="entry name" value="UPF0353/GerABKA_families"/>
</dbReference>
<accession>B0KGE5</accession>
<feature type="domain" description="VWFA" evidence="6">
    <location>
        <begin position="96"/>
        <end position="249"/>
    </location>
</feature>
<dbReference type="InterPro" id="IPR002035">
    <property type="entry name" value="VWF_A"/>
</dbReference>
<dbReference type="Pfam" id="PF07719">
    <property type="entry name" value="TPR_2"/>
    <property type="match status" value="1"/>
</dbReference>